<dbReference type="Proteomes" id="UP000322699">
    <property type="component" value="Unassembled WGS sequence"/>
</dbReference>
<sequence>MTPAGSVPSIRSISLLQGRESVASLVRSGNPSVLLWHFQHEDVLTVLDQVILLANHSNLTLGSGVLPIVACDRLSRAGELALAEIGVSVFLRHPEDLPKFGPLIQAHFASFDGGLK</sequence>
<dbReference type="AlphaFoldDB" id="A0A5B1CHQ6"/>
<organism evidence="1 2">
    <name type="scientific">Rubripirellula obstinata</name>
    <dbReference type="NCBI Taxonomy" id="406547"/>
    <lineage>
        <taxon>Bacteria</taxon>
        <taxon>Pseudomonadati</taxon>
        <taxon>Planctomycetota</taxon>
        <taxon>Planctomycetia</taxon>
        <taxon>Pirellulales</taxon>
        <taxon>Pirellulaceae</taxon>
        <taxon>Rubripirellula</taxon>
    </lineage>
</organism>
<dbReference type="EMBL" id="VRLW01000001">
    <property type="protein sequence ID" value="KAA1260718.1"/>
    <property type="molecule type" value="Genomic_DNA"/>
</dbReference>
<evidence type="ECO:0000313" key="1">
    <source>
        <dbReference type="EMBL" id="KAA1260718.1"/>
    </source>
</evidence>
<comment type="caution">
    <text evidence="1">The sequence shown here is derived from an EMBL/GenBank/DDBJ whole genome shotgun (WGS) entry which is preliminary data.</text>
</comment>
<name>A0A5B1CHQ6_9BACT</name>
<protein>
    <submittedName>
        <fullName evidence="1">Uncharacterized protein</fullName>
    </submittedName>
</protein>
<keyword evidence="2" id="KW-1185">Reference proteome</keyword>
<gene>
    <name evidence="1" type="ORF">LF1_32590</name>
</gene>
<proteinExistence type="predicted"/>
<accession>A0A5B1CHQ6</accession>
<evidence type="ECO:0000313" key="2">
    <source>
        <dbReference type="Proteomes" id="UP000322699"/>
    </source>
</evidence>
<reference evidence="1 2" key="1">
    <citation type="submission" date="2019-08" db="EMBL/GenBank/DDBJ databases">
        <title>Deep-cultivation of Planctomycetes and their phenomic and genomic characterization uncovers novel biology.</title>
        <authorList>
            <person name="Wiegand S."/>
            <person name="Jogler M."/>
            <person name="Boedeker C."/>
            <person name="Pinto D."/>
            <person name="Vollmers J."/>
            <person name="Rivas-Marin E."/>
            <person name="Kohn T."/>
            <person name="Peeters S.H."/>
            <person name="Heuer A."/>
            <person name="Rast P."/>
            <person name="Oberbeckmann S."/>
            <person name="Bunk B."/>
            <person name="Jeske O."/>
            <person name="Meyerdierks A."/>
            <person name="Storesund J.E."/>
            <person name="Kallscheuer N."/>
            <person name="Luecker S."/>
            <person name="Lage O.M."/>
            <person name="Pohl T."/>
            <person name="Merkel B.J."/>
            <person name="Hornburger P."/>
            <person name="Mueller R.-W."/>
            <person name="Bruemmer F."/>
            <person name="Labrenz M."/>
            <person name="Spormann A.M."/>
            <person name="Op Den Camp H."/>
            <person name="Overmann J."/>
            <person name="Amann R."/>
            <person name="Jetten M.S.M."/>
            <person name="Mascher T."/>
            <person name="Medema M.H."/>
            <person name="Devos D.P."/>
            <person name="Kaster A.-K."/>
            <person name="Ovreas L."/>
            <person name="Rohde M."/>
            <person name="Galperin M.Y."/>
            <person name="Jogler C."/>
        </authorList>
    </citation>
    <scope>NUCLEOTIDE SEQUENCE [LARGE SCALE GENOMIC DNA]</scope>
    <source>
        <strain evidence="1 2">LF1</strain>
    </source>
</reference>